<dbReference type="PRINTS" id="PR00409">
    <property type="entry name" value="PHDIOXRDTASE"/>
</dbReference>
<feature type="domain" description="FAD-binding FR-type" evidence="15">
    <location>
        <begin position="565"/>
        <end position="669"/>
    </location>
</feature>
<evidence type="ECO:0000256" key="2">
    <source>
        <dbReference type="ARBA" id="ARBA00009156"/>
    </source>
</evidence>
<evidence type="ECO:0000256" key="6">
    <source>
        <dbReference type="ARBA" id="ARBA00022741"/>
    </source>
</evidence>
<evidence type="ECO:0000256" key="9">
    <source>
        <dbReference type="ARBA" id="ARBA00022840"/>
    </source>
</evidence>
<dbReference type="Gene3D" id="3.40.50.80">
    <property type="entry name" value="Nucleotide-binding domain of ferredoxin-NADP reductase (FNR) module"/>
    <property type="match status" value="1"/>
</dbReference>
<accession>A0A9Q0BZI9</accession>
<dbReference type="OrthoDB" id="5422795at2759"/>
<dbReference type="EC" id="2.7.1.30" evidence="3"/>
<keyword evidence="5" id="KW-0479">Metal-binding</keyword>
<comment type="catalytic activity">
    <reaction evidence="12">
        <text>glycerol + ATP = sn-glycerol 3-phosphate + ADP + H(+)</text>
        <dbReference type="Rhea" id="RHEA:21644"/>
        <dbReference type="ChEBI" id="CHEBI:15378"/>
        <dbReference type="ChEBI" id="CHEBI:17754"/>
        <dbReference type="ChEBI" id="CHEBI:30616"/>
        <dbReference type="ChEBI" id="CHEBI:57597"/>
        <dbReference type="ChEBI" id="CHEBI:456216"/>
        <dbReference type="EC" id="2.7.1.30"/>
    </reaction>
</comment>
<dbReference type="Gene3D" id="3.10.20.30">
    <property type="match status" value="1"/>
</dbReference>
<dbReference type="SUPFAM" id="SSF63380">
    <property type="entry name" value="Riboflavin synthase domain-like"/>
    <property type="match status" value="1"/>
</dbReference>
<dbReference type="SUPFAM" id="SSF54292">
    <property type="entry name" value="2Fe-2S ferredoxin-like"/>
    <property type="match status" value="1"/>
</dbReference>
<dbReference type="CDD" id="cd00207">
    <property type="entry name" value="fer2"/>
    <property type="match status" value="1"/>
</dbReference>
<dbReference type="GO" id="GO:0019563">
    <property type="term" value="P:glycerol catabolic process"/>
    <property type="evidence" value="ECO:0007669"/>
    <property type="project" value="TreeGrafter"/>
</dbReference>
<dbReference type="FunFam" id="3.30.420.40:FF:000007">
    <property type="entry name" value="Glycerol kinase"/>
    <property type="match status" value="1"/>
</dbReference>
<evidence type="ECO:0000256" key="1">
    <source>
        <dbReference type="ARBA" id="ARBA00005190"/>
    </source>
</evidence>
<dbReference type="InterPro" id="IPR043129">
    <property type="entry name" value="ATPase_NBD"/>
</dbReference>
<dbReference type="AlphaFoldDB" id="A0A9Q0BZI9"/>
<dbReference type="PROSITE" id="PS51384">
    <property type="entry name" value="FAD_FR"/>
    <property type="match status" value="1"/>
</dbReference>
<dbReference type="InterPro" id="IPR018485">
    <property type="entry name" value="FGGY_C"/>
</dbReference>
<keyword evidence="10" id="KW-0411">Iron-sulfur</keyword>
<dbReference type="InterPro" id="IPR017927">
    <property type="entry name" value="FAD-bd_FR_type"/>
</dbReference>
<dbReference type="Pfam" id="PF00111">
    <property type="entry name" value="Fer2"/>
    <property type="match status" value="1"/>
</dbReference>
<dbReference type="GO" id="GO:0005829">
    <property type="term" value="C:cytosol"/>
    <property type="evidence" value="ECO:0007669"/>
    <property type="project" value="UniProtKB-ARBA"/>
</dbReference>
<keyword evidence="5" id="KW-0001">2Fe-2S</keyword>
<dbReference type="PANTHER" id="PTHR10196:SF69">
    <property type="entry name" value="GLYCEROL KINASE"/>
    <property type="match status" value="1"/>
</dbReference>
<dbReference type="Pfam" id="PF02782">
    <property type="entry name" value="FGGY_C"/>
    <property type="match status" value="1"/>
</dbReference>
<dbReference type="NCBIfam" id="NF000756">
    <property type="entry name" value="PRK00047.1"/>
    <property type="match status" value="1"/>
</dbReference>
<evidence type="ECO:0000256" key="3">
    <source>
        <dbReference type="ARBA" id="ARBA00012099"/>
    </source>
</evidence>
<dbReference type="Pfam" id="PF00175">
    <property type="entry name" value="NAD_binding_1"/>
    <property type="match status" value="1"/>
</dbReference>
<dbReference type="PROSITE" id="PS51085">
    <property type="entry name" value="2FE2S_FER_2"/>
    <property type="match status" value="1"/>
</dbReference>
<sequence>MAEKKYVGAIDQGTTSTRFMIFDHDGAEVARHQLEHEQILPRAGWVEHDAEEIWERTQEVLEGALERAGLGADDLAAIGITNQRETTVVWDKRTGKPYCNAIVWQDTRTDKIAKALTDAGHDELIKHRAGLPPAAYFSGGKTQWILENVDGVREDAEAGHAVFGNTDAWLIWHLTGGADGGLHVTDVTNASRTMLMDLETLDWDDELLALFDIPRSMLPEIRSSSEVYGETTADGPLGGAVPVAGDLGDQHAALFGQACFEPGLCKNTYGTGNFLVLNTGSELVRSQNGLLTTLGYKLGDQPPVYALEGSIAVTGSAIQWLRDQLGVIQAAAESETLAASVEDNGGVYFVPAFSGLFAPYWRPDARGAVVGLSRYNTIAHIARAALEAVCYQSKDVVDAMVADAGLELEALRVDGGITANDLCMQIQADVLGVPVSKPVVAETTALGAAYAAGLAVGFWSGTDELVANWAEDRRWESEWDDEQREQGYAGWRKAIERTLDWVEDTCLLRGNREFPLEVDVALLDRVTSWLPTDKLWESVRFAGRQLTTPLLPDDYLSQINPRWTAREVRGEIVEVKPETEDAATVVIRPGWGWSFNHAPGQYIGIGIQVEGKFHWRSYSLSSSPERSGRTVSITVRAMPEGFLSDHLVNGVPPGTIIRLGLPAGDFVLPDPPPAKLLFLVGGSGITPVMSMLRTMDRRGTMPDVVLSYSSTTHDRMIFREEIEALVEKNPGLTLQPRATDSEGMLELDKHLEDLCPDWREREVWACGPGPMLDAAEEFWQEAGLEDRLHLERFSLNLSGDGGEGGTITFRNSGKTAEVDGATTILEAGEEAGIGMPYGCRTGICHTCTVTLVEGKIRDLRNGDEFDQPNENVQTCVTVPVGDCTLNI</sequence>
<dbReference type="GO" id="GO:0016491">
    <property type="term" value="F:oxidoreductase activity"/>
    <property type="evidence" value="ECO:0007669"/>
    <property type="project" value="InterPro"/>
</dbReference>
<comment type="caution">
    <text evidence="16">The sequence shown here is derived from an EMBL/GenBank/DDBJ whole genome shotgun (WGS) entry which is preliminary data.</text>
</comment>
<name>A0A9Q0BZI9_9POAL</name>
<keyword evidence="17" id="KW-1185">Reference proteome</keyword>
<evidence type="ECO:0000256" key="7">
    <source>
        <dbReference type="ARBA" id="ARBA00022777"/>
    </source>
</evidence>
<keyword evidence="6" id="KW-0547">Nucleotide-binding</keyword>
<dbReference type="GO" id="GO:0004370">
    <property type="term" value="F:glycerol kinase activity"/>
    <property type="evidence" value="ECO:0007669"/>
    <property type="project" value="UniProtKB-EC"/>
</dbReference>
<evidence type="ECO:0000256" key="4">
    <source>
        <dbReference type="ARBA" id="ARBA00022679"/>
    </source>
</evidence>
<evidence type="ECO:0000256" key="8">
    <source>
        <dbReference type="ARBA" id="ARBA00022798"/>
    </source>
</evidence>
<dbReference type="InterPro" id="IPR005999">
    <property type="entry name" value="Glycerol_kin"/>
</dbReference>
<evidence type="ECO:0000256" key="11">
    <source>
        <dbReference type="ARBA" id="ARBA00043149"/>
    </source>
</evidence>
<dbReference type="InterPro" id="IPR036010">
    <property type="entry name" value="2Fe-2S_ferredoxin-like_sf"/>
</dbReference>
<evidence type="ECO:0000259" key="15">
    <source>
        <dbReference type="PROSITE" id="PS51384"/>
    </source>
</evidence>
<dbReference type="Pfam" id="PF00970">
    <property type="entry name" value="FAD_binding_6"/>
    <property type="match status" value="1"/>
</dbReference>
<feature type="domain" description="2Fe-2S ferredoxin-type" evidence="14">
    <location>
        <begin position="805"/>
        <end position="887"/>
    </location>
</feature>
<keyword evidence="7 13" id="KW-0418">Kinase</keyword>
<dbReference type="NCBIfam" id="TIGR01311">
    <property type="entry name" value="glycerol_kin"/>
    <property type="match status" value="1"/>
</dbReference>
<evidence type="ECO:0000256" key="12">
    <source>
        <dbReference type="ARBA" id="ARBA00052101"/>
    </source>
</evidence>
<dbReference type="InterPro" id="IPR018484">
    <property type="entry name" value="FGGY_N"/>
</dbReference>
<gene>
    <name evidence="16" type="ORF">LUZ63_020709</name>
</gene>
<keyword evidence="5" id="KW-0408">Iron</keyword>
<dbReference type="GO" id="GO:0006072">
    <property type="term" value="P:glycerol-3-phosphate metabolic process"/>
    <property type="evidence" value="ECO:0007669"/>
    <property type="project" value="InterPro"/>
</dbReference>
<dbReference type="SUPFAM" id="SSF52343">
    <property type="entry name" value="Ferredoxin reductase-like, C-terminal NADP-linked domain"/>
    <property type="match status" value="1"/>
</dbReference>
<dbReference type="GO" id="GO:0005524">
    <property type="term" value="F:ATP binding"/>
    <property type="evidence" value="ECO:0007669"/>
    <property type="project" value="UniProtKB-KW"/>
</dbReference>
<dbReference type="SUPFAM" id="SSF53067">
    <property type="entry name" value="Actin-like ATPase domain"/>
    <property type="match status" value="2"/>
</dbReference>
<keyword evidence="4 13" id="KW-0808">Transferase</keyword>
<comment type="similarity">
    <text evidence="2 13">Belongs to the FGGY kinase family.</text>
</comment>
<organism evidence="16 17">
    <name type="scientific">Rhynchospora breviuscula</name>
    <dbReference type="NCBI Taxonomy" id="2022672"/>
    <lineage>
        <taxon>Eukaryota</taxon>
        <taxon>Viridiplantae</taxon>
        <taxon>Streptophyta</taxon>
        <taxon>Embryophyta</taxon>
        <taxon>Tracheophyta</taxon>
        <taxon>Spermatophyta</taxon>
        <taxon>Magnoliopsida</taxon>
        <taxon>Liliopsida</taxon>
        <taxon>Poales</taxon>
        <taxon>Cyperaceae</taxon>
        <taxon>Cyperoideae</taxon>
        <taxon>Rhynchosporeae</taxon>
        <taxon>Rhynchospora</taxon>
    </lineage>
</organism>
<evidence type="ECO:0000313" key="16">
    <source>
        <dbReference type="EMBL" id="KAJ1684140.1"/>
    </source>
</evidence>
<keyword evidence="8" id="KW-0319">Glycerol metabolism</keyword>
<dbReference type="CDD" id="cd07769">
    <property type="entry name" value="ASKHA_NBD_FGGY_GK"/>
    <property type="match status" value="1"/>
</dbReference>
<proteinExistence type="inferred from homology"/>
<dbReference type="Gene3D" id="2.40.30.10">
    <property type="entry name" value="Translation factors"/>
    <property type="match status" value="1"/>
</dbReference>
<dbReference type="CDD" id="cd06216">
    <property type="entry name" value="FNR_iron_sulfur_binding_2"/>
    <property type="match status" value="1"/>
</dbReference>
<dbReference type="PROSITE" id="PS00445">
    <property type="entry name" value="FGGY_KINASES_2"/>
    <property type="match status" value="1"/>
</dbReference>
<dbReference type="InterPro" id="IPR018483">
    <property type="entry name" value="Carb_kinase_FGGY_CS"/>
</dbReference>
<dbReference type="InterPro" id="IPR008333">
    <property type="entry name" value="Cbr1-like_FAD-bd_dom"/>
</dbReference>
<evidence type="ECO:0000259" key="14">
    <source>
        <dbReference type="PROSITE" id="PS51085"/>
    </source>
</evidence>
<keyword evidence="9" id="KW-0067">ATP-binding</keyword>
<evidence type="ECO:0000256" key="13">
    <source>
        <dbReference type="RuleBase" id="RU003733"/>
    </source>
</evidence>
<protein>
    <recommendedName>
        <fullName evidence="3">glycerol kinase</fullName>
        <ecNumber evidence="3">2.7.1.30</ecNumber>
    </recommendedName>
    <alternativeName>
        <fullName evidence="11">ATP:glycerol 3-phosphotransferase</fullName>
    </alternativeName>
</protein>
<dbReference type="PANTHER" id="PTHR10196">
    <property type="entry name" value="SUGAR KINASE"/>
    <property type="match status" value="1"/>
</dbReference>
<evidence type="ECO:0000256" key="10">
    <source>
        <dbReference type="ARBA" id="ARBA00023014"/>
    </source>
</evidence>
<reference evidence="16" key="1">
    <citation type="journal article" date="2022" name="Cell">
        <title>Repeat-based holocentromeres influence genome architecture and karyotype evolution.</title>
        <authorList>
            <person name="Hofstatter P.G."/>
            <person name="Thangavel G."/>
            <person name="Lux T."/>
            <person name="Neumann P."/>
            <person name="Vondrak T."/>
            <person name="Novak P."/>
            <person name="Zhang M."/>
            <person name="Costa L."/>
            <person name="Castellani M."/>
            <person name="Scott A."/>
            <person name="Toegelov H."/>
            <person name="Fuchs J."/>
            <person name="Mata-Sucre Y."/>
            <person name="Dias Y."/>
            <person name="Vanzela A.L.L."/>
            <person name="Huettel B."/>
            <person name="Almeida C.C.S."/>
            <person name="Simkova H."/>
            <person name="Souza G."/>
            <person name="Pedrosa-Harand A."/>
            <person name="Macas J."/>
            <person name="Mayer K.F.X."/>
            <person name="Houben A."/>
            <person name="Marques A."/>
        </authorList>
    </citation>
    <scope>NUCLEOTIDE SEQUENCE</scope>
    <source>
        <strain evidence="16">RhyBre1mFocal</strain>
    </source>
</reference>
<dbReference type="InterPro" id="IPR001433">
    <property type="entry name" value="OxRdtase_FAD/NAD-bd"/>
</dbReference>
<dbReference type="Pfam" id="PF00370">
    <property type="entry name" value="FGGY_N"/>
    <property type="match status" value="1"/>
</dbReference>
<evidence type="ECO:0000256" key="5">
    <source>
        <dbReference type="ARBA" id="ARBA00022714"/>
    </source>
</evidence>
<evidence type="ECO:0000313" key="17">
    <source>
        <dbReference type="Proteomes" id="UP001151287"/>
    </source>
</evidence>
<dbReference type="Gene3D" id="3.30.420.40">
    <property type="match status" value="2"/>
</dbReference>
<comment type="pathway">
    <text evidence="1">Polyol metabolism; glycerol degradation via glycerol kinase pathway; sn-glycerol 3-phosphate from glycerol: step 1/1.</text>
</comment>
<dbReference type="Proteomes" id="UP001151287">
    <property type="component" value="Unassembled WGS sequence"/>
</dbReference>
<dbReference type="GO" id="GO:0051537">
    <property type="term" value="F:2 iron, 2 sulfur cluster binding"/>
    <property type="evidence" value="ECO:0007669"/>
    <property type="project" value="UniProtKB-KW"/>
</dbReference>
<dbReference type="InterPro" id="IPR017938">
    <property type="entry name" value="Riboflavin_synthase-like_b-brl"/>
</dbReference>
<dbReference type="InterPro" id="IPR001041">
    <property type="entry name" value="2Fe-2S_ferredoxin-type"/>
</dbReference>
<dbReference type="InterPro" id="IPR012675">
    <property type="entry name" value="Beta-grasp_dom_sf"/>
</dbReference>
<dbReference type="FunFam" id="3.30.420.40:FF:000008">
    <property type="entry name" value="Glycerol kinase"/>
    <property type="match status" value="1"/>
</dbReference>
<dbReference type="EMBL" id="JAMQYH010000043">
    <property type="protein sequence ID" value="KAJ1684140.1"/>
    <property type="molecule type" value="Genomic_DNA"/>
</dbReference>
<dbReference type="InterPro" id="IPR039261">
    <property type="entry name" value="FNR_nucleotide-bd"/>
</dbReference>
<dbReference type="HAMAP" id="MF_00186">
    <property type="entry name" value="Glycerol_kin"/>
    <property type="match status" value="1"/>
</dbReference>